<dbReference type="InterPro" id="IPR036388">
    <property type="entry name" value="WH-like_DNA-bd_sf"/>
</dbReference>
<dbReference type="Gene3D" id="1.10.10.10">
    <property type="entry name" value="Winged helix-like DNA-binding domain superfamily/Winged helix DNA-binding domain"/>
    <property type="match status" value="1"/>
</dbReference>
<dbReference type="Pfam" id="PF00126">
    <property type="entry name" value="HTH_1"/>
    <property type="match status" value="1"/>
</dbReference>
<keyword evidence="4" id="KW-0804">Transcription</keyword>
<gene>
    <name evidence="6" type="ORF">ACFQKB_33415</name>
</gene>
<dbReference type="PANTHER" id="PTHR30126:SF39">
    <property type="entry name" value="HTH-TYPE TRANSCRIPTIONAL REGULATOR CYSL"/>
    <property type="match status" value="1"/>
</dbReference>
<evidence type="ECO:0000313" key="6">
    <source>
        <dbReference type="EMBL" id="MFC6884699.1"/>
    </source>
</evidence>
<dbReference type="Gene3D" id="3.40.190.10">
    <property type="entry name" value="Periplasmic binding protein-like II"/>
    <property type="match status" value="2"/>
</dbReference>
<dbReference type="Proteomes" id="UP001596380">
    <property type="component" value="Unassembled WGS sequence"/>
</dbReference>
<evidence type="ECO:0000313" key="7">
    <source>
        <dbReference type="Proteomes" id="UP001596380"/>
    </source>
</evidence>
<comment type="caution">
    <text evidence="6">The sequence shown here is derived from an EMBL/GenBank/DDBJ whole genome shotgun (WGS) entry which is preliminary data.</text>
</comment>
<comment type="similarity">
    <text evidence="1">Belongs to the LysR transcriptional regulatory family.</text>
</comment>
<dbReference type="InterPro" id="IPR000847">
    <property type="entry name" value="LysR_HTH_N"/>
</dbReference>
<evidence type="ECO:0000256" key="2">
    <source>
        <dbReference type="ARBA" id="ARBA00023015"/>
    </source>
</evidence>
<feature type="domain" description="HTH lysR-type" evidence="5">
    <location>
        <begin position="1"/>
        <end position="58"/>
    </location>
</feature>
<accession>A0ABW2CSQ7</accession>
<evidence type="ECO:0000256" key="3">
    <source>
        <dbReference type="ARBA" id="ARBA00023125"/>
    </source>
</evidence>
<sequence length="302" mass="31124">MTEGRLRTFVALADTGSVRAAAARLYVTESAVSAAVAALARDLDVPLVQRVGRGVRLTPAGTVYAAYARRVLGLLEQGRAAARGAADPARGPLRLAAVTTAADQVLPALLASFRARWPEVDLALEVGPRRHVWRSLAAHEADLVLAGRPPGDLAATVLALRPNELVVVGAPDLAAGFALPSTPWVMREPGSGTRATAEAYLAEHDVAPPRLVLGSNGAVVAGAAAGLGVALISRDAVGGELRAGRLVVIDSPGTPLDRPWHAVAGPAPTATTRLFVQHLLQAPHWTAPPAPVPAVTESDSKP</sequence>
<keyword evidence="3" id="KW-0238">DNA-binding</keyword>
<dbReference type="InterPro" id="IPR036390">
    <property type="entry name" value="WH_DNA-bd_sf"/>
</dbReference>
<protein>
    <submittedName>
        <fullName evidence="6">LysR substrate-binding domain-containing protein</fullName>
    </submittedName>
</protein>
<organism evidence="6 7">
    <name type="scientific">Actinomadura yumaensis</name>
    <dbReference type="NCBI Taxonomy" id="111807"/>
    <lineage>
        <taxon>Bacteria</taxon>
        <taxon>Bacillati</taxon>
        <taxon>Actinomycetota</taxon>
        <taxon>Actinomycetes</taxon>
        <taxon>Streptosporangiales</taxon>
        <taxon>Thermomonosporaceae</taxon>
        <taxon>Actinomadura</taxon>
    </lineage>
</organism>
<dbReference type="PANTHER" id="PTHR30126">
    <property type="entry name" value="HTH-TYPE TRANSCRIPTIONAL REGULATOR"/>
    <property type="match status" value="1"/>
</dbReference>
<evidence type="ECO:0000259" key="5">
    <source>
        <dbReference type="PROSITE" id="PS50931"/>
    </source>
</evidence>
<proteinExistence type="inferred from homology"/>
<dbReference type="Pfam" id="PF03466">
    <property type="entry name" value="LysR_substrate"/>
    <property type="match status" value="1"/>
</dbReference>
<dbReference type="SUPFAM" id="SSF46785">
    <property type="entry name" value="Winged helix' DNA-binding domain"/>
    <property type="match status" value="1"/>
</dbReference>
<dbReference type="EMBL" id="JBHSXS010000029">
    <property type="protein sequence ID" value="MFC6884699.1"/>
    <property type="molecule type" value="Genomic_DNA"/>
</dbReference>
<keyword evidence="7" id="KW-1185">Reference proteome</keyword>
<keyword evidence="2" id="KW-0805">Transcription regulation</keyword>
<reference evidence="7" key="1">
    <citation type="journal article" date="2019" name="Int. J. Syst. Evol. Microbiol.">
        <title>The Global Catalogue of Microorganisms (GCM) 10K type strain sequencing project: providing services to taxonomists for standard genome sequencing and annotation.</title>
        <authorList>
            <consortium name="The Broad Institute Genomics Platform"/>
            <consortium name="The Broad Institute Genome Sequencing Center for Infectious Disease"/>
            <person name="Wu L."/>
            <person name="Ma J."/>
        </authorList>
    </citation>
    <scope>NUCLEOTIDE SEQUENCE [LARGE SCALE GENOMIC DNA]</scope>
    <source>
        <strain evidence="7">JCM 3369</strain>
    </source>
</reference>
<dbReference type="InterPro" id="IPR005119">
    <property type="entry name" value="LysR_subst-bd"/>
</dbReference>
<dbReference type="SUPFAM" id="SSF53850">
    <property type="entry name" value="Periplasmic binding protein-like II"/>
    <property type="match status" value="1"/>
</dbReference>
<evidence type="ECO:0000256" key="4">
    <source>
        <dbReference type="ARBA" id="ARBA00023163"/>
    </source>
</evidence>
<dbReference type="RefSeq" id="WP_378042525.1">
    <property type="nucleotide sequence ID" value="NZ_JBHSXE010000001.1"/>
</dbReference>
<evidence type="ECO:0000256" key="1">
    <source>
        <dbReference type="ARBA" id="ARBA00009437"/>
    </source>
</evidence>
<dbReference type="PROSITE" id="PS50931">
    <property type="entry name" value="HTH_LYSR"/>
    <property type="match status" value="1"/>
</dbReference>
<name>A0ABW2CSQ7_9ACTN</name>